<dbReference type="OrthoDB" id="242138at2"/>
<sequence>MLYVDTPTLPDFKALNAKRADACVSIYVPTTPVTSEIEKARIKLGNLVKEGIEQLQAKGFDKRRLATLGEALDDLLEDDEFWRVQANSLAVFATPDSVRTYRLANKLEANIEVSDRFHLKPLLRAITFPHSAFVLALSENNVRLIETFSDLPPQIIRVPDLPSDAASALGRSTLNDRSAKRRITGSEGQKVRLTQFARMVDTALRPVLSGRETPLIIAATDPMASIFRSVCTYSHLLPDTITSTNDRSTEGEIAQAAIPVLDKSYEAELAEFAKLFKQRSNEGRAISDISDAAKAATFGAIDTLVVDIDEVVHGAVDEETGAVSFDKEETAANYGVVDEIMGRALNNGARVLGARKSDIPGGKSLAAVLRYAL</sequence>
<protein>
    <submittedName>
        <fullName evidence="1">Uncharacterized protein</fullName>
    </submittedName>
</protein>
<gene>
    <name evidence="1" type="ORF">GCM10011499_17190</name>
</gene>
<keyword evidence="2" id="KW-1185">Reference proteome</keyword>
<accession>A0A916VX43</accession>
<proteinExistence type="predicted"/>
<organism evidence="1 2">
    <name type="scientific">Pelagibacterium lentulum</name>
    <dbReference type="NCBI Taxonomy" id="2029865"/>
    <lineage>
        <taxon>Bacteria</taxon>
        <taxon>Pseudomonadati</taxon>
        <taxon>Pseudomonadota</taxon>
        <taxon>Alphaproteobacteria</taxon>
        <taxon>Hyphomicrobiales</taxon>
        <taxon>Devosiaceae</taxon>
        <taxon>Pelagibacterium</taxon>
    </lineage>
</organism>
<dbReference type="InterPro" id="IPR041638">
    <property type="entry name" value="BaeRF_family11"/>
</dbReference>
<evidence type="ECO:0000313" key="2">
    <source>
        <dbReference type="Proteomes" id="UP000596977"/>
    </source>
</evidence>
<evidence type="ECO:0000313" key="1">
    <source>
        <dbReference type="EMBL" id="GGA47899.1"/>
    </source>
</evidence>
<dbReference type="AlphaFoldDB" id="A0A916VX43"/>
<dbReference type="EMBL" id="BMKB01000002">
    <property type="protein sequence ID" value="GGA47899.1"/>
    <property type="molecule type" value="Genomic_DNA"/>
</dbReference>
<dbReference type="Proteomes" id="UP000596977">
    <property type="component" value="Unassembled WGS sequence"/>
</dbReference>
<comment type="caution">
    <text evidence="1">The sequence shown here is derived from an EMBL/GenBank/DDBJ whole genome shotgun (WGS) entry which is preliminary data.</text>
</comment>
<dbReference type="RefSeq" id="WP_127070884.1">
    <property type="nucleotide sequence ID" value="NZ_BMKB01000002.1"/>
</dbReference>
<name>A0A916VX43_9HYPH</name>
<reference evidence="1 2" key="1">
    <citation type="journal article" date="2014" name="Int. J. Syst. Evol. Microbiol.">
        <title>Complete genome sequence of Corynebacterium casei LMG S-19264T (=DSM 44701T), isolated from a smear-ripened cheese.</title>
        <authorList>
            <consortium name="US DOE Joint Genome Institute (JGI-PGF)"/>
            <person name="Walter F."/>
            <person name="Albersmeier A."/>
            <person name="Kalinowski J."/>
            <person name="Ruckert C."/>
        </authorList>
    </citation>
    <scope>NUCLEOTIDE SEQUENCE [LARGE SCALE GENOMIC DNA]</scope>
    <source>
        <strain evidence="1 2">CGMCC 1.15896</strain>
    </source>
</reference>
<dbReference type="Pfam" id="PF18855">
    <property type="entry name" value="baeRF_family11"/>
    <property type="match status" value="1"/>
</dbReference>